<feature type="compositionally biased region" description="Basic and acidic residues" evidence="2">
    <location>
        <begin position="444"/>
        <end position="454"/>
    </location>
</feature>
<evidence type="ECO:0000259" key="3">
    <source>
        <dbReference type="PROSITE" id="PS50891"/>
    </source>
</evidence>
<keyword evidence="5" id="KW-1185">Reference proteome</keyword>
<dbReference type="EMBL" id="JARYMX010000002">
    <property type="protein sequence ID" value="KAJ9559640.1"/>
    <property type="molecule type" value="Genomic_DNA"/>
</dbReference>
<feature type="domain" description="LOB" evidence="3">
    <location>
        <begin position="53"/>
        <end position="154"/>
    </location>
</feature>
<feature type="region of interest" description="Disordered" evidence="2">
    <location>
        <begin position="19"/>
        <end position="48"/>
    </location>
</feature>
<feature type="region of interest" description="Disordered" evidence="2">
    <location>
        <begin position="435"/>
        <end position="454"/>
    </location>
</feature>
<organism evidence="4 5">
    <name type="scientific">Centaurea solstitialis</name>
    <name type="common">yellow star-thistle</name>
    <dbReference type="NCBI Taxonomy" id="347529"/>
    <lineage>
        <taxon>Eukaryota</taxon>
        <taxon>Viridiplantae</taxon>
        <taxon>Streptophyta</taxon>
        <taxon>Embryophyta</taxon>
        <taxon>Tracheophyta</taxon>
        <taxon>Spermatophyta</taxon>
        <taxon>Magnoliopsida</taxon>
        <taxon>eudicotyledons</taxon>
        <taxon>Gunneridae</taxon>
        <taxon>Pentapetalae</taxon>
        <taxon>asterids</taxon>
        <taxon>campanulids</taxon>
        <taxon>Asterales</taxon>
        <taxon>Asteraceae</taxon>
        <taxon>Carduoideae</taxon>
        <taxon>Cardueae</taxon>
        <taxon>Centaureinae</taxon>
        <taxon>Centaurea</taxon>
    </lineage>
</organism>
<sequence>MTNNLNQNKLLHHHNHHHLIPPSSAAAANNNNRTNRSSSAPTPTTARSNSTTQACAACRYQRRKCAPDCILAPYFPHDRQRQFQNAHKLFGVSSITKIIRDLDPQQKDEAMRTIIYQSDVRAQDPVGGCYRIIRELQRQIEFSCAELEIVLHQLAICRAHAAQQNQQSQSHGPHHHHHQDHHQILIDGGVDCDIHLVSNPDDPHLYEDPSTVLDPDCGGNNNPPHHGLDLDLGHIPPQPHDQHNHDHDHEQYILGQPNLNDHDEGCEDDHVVPLQEINSWAAMNNSPPSSAVCLDVKPPQPLHAAAVDECEDFKPLMISDIPAGERHEFKFEFDEINEPSEEALFNEGNHKALAKEENVSFFTKEETVSYQQTNEDHDLKDTDSHVNIFFQSIKDLGRWSTSFAFTTIFPIFTCGYLEENKKRVWEWNEPLKRYRKQSKRKKSLRSDKPVKSWV</sequence>
<evidence type="ECO:0000313" key="4">
    <source>
        <dbReference type="EMBL" id="KAJ9559640.1"/>
    </source>
</evidence>
<evidence type="ECO:0000256" key="2">
    <source>
        <dbReference type="SAM" id="MobiDB-lite"/>
    </source>
</evidence>
<evidence type="ECO:0000313" key="5">
    <source>
        <dbReference type="Proteomes" id="UP001172457"/>
    </source>
</evidence>
<proteinExistence type="inferred from homology"/>
<protein>
    <recommendedName>
        <fullName evidence="3">LOB domain-containing protein</fullName>
    </recommendedName>
</protein>
<dbReference type="PANTHER" id="PTHR31301">
    <property type="entry name" value="LOB DOMAIN-CONTAINING PROTEIN 4-RELATED"/>
    <property type="match status" value="1"/>
</dbReference>
<evidence type="ECO:0000256" key="1">
    <source>
        <dbReference type="ARBA" id="ARBA00005474"/>
    </source>
</evidence>
<dbReference type="Pfam" id="PF03195">
    <property type="entry name" value="LOB"/>
    <property type="match status" value="1"/>
</dbReference>
<dbReference type="InterPro" id="IPR004883">
    <property type="entry name" value="LOB"/>
</dbReference>
<name>A0AA38WP45_9ASTR</name>
<gene>
    <name evidence="4" type="ORF">OSB04_004800</name>
</gene>
<reference evidence="4" key="1">
    <citation type="submission" date="2023-03" db="EMBL/GenBank/DDBJ databases">
        <title>Chromosome-scale reference genome and RAD-based genetic map of yellow starthistle (Centaurea solstitialis) reveal putative structural variation and QTLs associated with invader traits.</title>
        <authorList>
            <person name="Reatini B."/>
            <person name="Cang F.A."/>
            <person name="Jiang Q."/>
            <person name="Mckibben M.T.W."/>
            <person name="Barker M.S."/>
            <person name="Rieseberg L.H."/>
            <person name="Dlugosch K.M."/>
        </authorList>
    </citation>
    <scope>NUCLEOTIDE SEQUENCE</scope>
    <source>
        <strain evidence="4">CAN-66</strain>
        <tissue evidence="4">Leaf</tissue>
    </source>
</reference>
<accession>A0AA38WP45</accession>
<comment type="caution">
    <text evidence="4">The sequence shown here is derived from an EMBL/GenBank/DDBJ whole genome shotgun (WGS) entry which is preliminary data.</text>
</comment>
<dbReference type="PROSITE" id="PS50891">
    <property type="entry name" value="LOB"/>
    <property type="match status" value="1"/>
</dbReference>
<dbReference type="AlphaFoldDB" id="A0AA38WP45"/>
<feature type="compositionally biased region" description="Low complexity" evidence="2">
    <location>
        <begin position="22"/>
        <end position="48"/>
    </location>
</feature>
<dbReference type="Proteomes" id="UP001172457">
    <property type="component" value="Chromosome 2"/>
</dbReference>
<comment type="similarity">
    <text evidence="1">Belongs to the LOB domain-containing protein family.</text>
</comment>
<dbReference type="PANTHER" id="PTHR31301:SF200">
    <property type="entry name" value="LOB DOMAIN-CONTAINING PROTEIN-RELATED"/>
    <property type="match status" value="1"/>
</dbReference>